<organism evidence="2 3">
    <name type="scientific">Roseovarius nanhaiticus</name>
    <dbReference type="NCBI Taxonomy" id="573024"/>
    <lineage>
        <taxon>Bacteria</taxon>
        <taxon>Pseudomonadati</taxon>
        <taxon>Pseudomonadota</taxon>
        <taxon>Alphaproteobacteria</taxon>
        <taxon>Rhodobacterales</taxon>
        <taxon>Roseobacteraceae</taxon>
        <taxon>Roseovarius</taxon>
    </lineage>
</organism>
<keyword evidence="1" id="KW-1133">Transmembrane helix</keyword>
<evidence type="ECO:0000313" key="3">
    <source>
        <dbReference type="Proteomes" id="UP000186019"/>
    </source>
</evidence>
<keyword evidence="1" id="KW-0472">Membrane</keyword>
<gene>
    <name evidence="2" type="ORF">SAMN05421666_2719</name>
</gene>
<dbReference type="RefSeq" id="WP_076534847.1">
    <property type="nucleotide sequence ID" value="NZ_FOAC01000002.1"/>
</dbReference>
<dbReference type="EMBL" id="FTNV01000003">
    <property type="protein sequence ID" value="SIS22406.1"/>
    <property type="molecule type" value="Genomic_DNA"/>
</dbReference>
<protein>
    <submittedName>
        <fullName evidence="2">Uncharacterized protein</fullName>
    </submittedName>
</protein>
<feature type="transmembrane region" description="Helical" evidence="1">
    <location>
        <begin position="12"/>
        <end position="31"/>
    </location>
</feature>
<feature type="transmembrane region" description="Helical" evidence="1">
    <location>
        <begin position="37"/>
        <end position="60"/>
    </location>
</feature>
<keyword evidence="1" id="KW-0812">Transmembrane</keyword>
<sequence length="64" mass="7161">MAPSYLTRSRLAWASLIMIFLGFSLKFIVAATSLPLWLVPVGYFIALAGAGLLFVGWLMWKARR</sequence>
<dbReference type="AlphaFoldDB" id="A0A1N7HC05"/>
<evidence type="ECO:0000313" key="2">
    <source>
        <dbReference type="EMBL" id="SIS22406.1"/>
    </source>
</evidence>
<accession>A0A1N7HC05</accession>
<name>A0A1N7HC05_9RHOB</name>
<reference evidence="2 3" key="1">
    <citation type="submission" date="2017-01" db="EMBL/GenBank/DDBJ databases">
        <authorList>
            <person name="Mah S.A."/>
            <person name="Swanson W.J."/>
            <person name="Moy G.W."/>
            <person name="Vacquier V.D."/>
        </authorList>
    </citation>
    <scope>NUCLEOTIDE SEQUENCE [LARGE SCALE GENOMIC DNA]</scope>
    <source>
        <strain evidence="2 3">DSM 29590</strain>
    </source>
</reference>
<evidence type="ECO:0000256" key="1">
    <source>
        <dbReference type="SAM" id="Phobius"/>
    </source>
</evidence>
<keyword evidence="3" id="KW-1185">Reference proteome</keyword>
<dbReference type="OrthoDB" id="7875714at2"/>
<proteinExistence type="predicted"/>
<dbReference type="STRING" id="573024.SAMN05216208_2596"/>
<dbReference type="Proteomes" id="UP000186019">
    <property type="component" value="Unassembled WGS sequence"/>
</dbReference>